<dbReference type="GO" id="GO:0098797">
    <property type="term" value="C:plasma membrane protein complex"/>
    <property type="evidence" value="ECO:0007669"/>
    <property type="project" value="TreeGrafter"/>
</dbReference>
<feature type="transmembrane region" description="Helical" evidence="7">
    <location>
        <begin position="289"/>
        <end position="314"/>
    </location>
</feature>
<evidence type="ECO:0000256" key="3">
    <source>
        <dbReference type="ARBA" id="ARBA00022475"/>
    </source>
</evidence>
<accession>D1QQS8</accession>
<organism evidence="10 11">
    <name type="scientific">Segatella oris F0302</name>
    <dbReference type="NCBI Taxonomy" id="649760"/>
    <lineage>
        <taxon>Bacteria</taxon>
        <taxon>Pseudomonadati</taxon>
        <taxon>Bacteroidota</taxon>
        <taxon>Bacteroidia</taxon>
        <taxon>Bacteroidales</taxon>
        <taxon>Prevotellaceae</taxon>
        <taxon>Segatella</taxon>
    </lineage>
</organism>
<gene>
    <name evidence="10" type="ORF">HMPREF0971_01329</name>
</gene>
<evidence type="ECO:0000256" key="4">
    <source>
        <dbReference type="ARBA" id="ARBA00022692"/>
    </source>
</evidence>
<evidence type="ECO:0000313" key="10">
    <source>
        <dbReference type="EMBL" id="EFB32484.1"/>
    </source>
</evidence>
<feature type="transmembrane region" description="Helical" evidence="7">
    <location>
        <begin position="335"/>
        <end position="364"/>
    </location>
</feature>
<feature type="transmembrane region" description="Helical" evidence="7">
    <location>
        <begin position="33"/>
        <end position="58"/>
    </location>
</feature>
<evidence type="ECO:0000256" key="1">
    <source>
        <dbReference type="ARBA" id="ARBA00004651"/>
    </source>
</evidence>
<evidence type="ECO:0000256" key="7">
    <source>
        <dbReference type="SAM" id="Phobius"/>
    </source>
</evidence>
<dbReference type="PANTHER" id="PTHR30489:SF0">
    <property type="entry name" value="LIPOPROTEIN-RELEASING SYSTEM TRANSMEMBRANE PROTEIN LOLE"/>
    <property type="match status" value="1"/>
</dbReference>
<dbReference type="AlphaFoldDB" id="D1QQS8"/>
<sequence>MSTKNNPILNLPFFIARKIYGGKTQGKQVSRPAIRIATAGVAIGLAVMLISVSVVLGFKHTIRDKVIGFGSHIQVGSFMTLQTGDFYPIQMDDSMLTVLKTIPGVKHVQRYAMKQGILKTDHDFLGVIFKGIGAEYDTTFLHQNMRQGHIPRFTDNASSNKILISQSIADKLGVKANDKIYSYFIDKNGVRTRRFTIEGVYQTNLSQYDDITCFTDLYTAVKLNGWEDDQTTGAELTVKDFSQLDDVENLVVKKVNRTLDHYGETYSSKTIRELCPQIFSWLDLLDLNVWIILALMIAVAGVTMISGLLIIILERTVMIGILKALGARNKTIRHTFMWFAAFIIGKGMLIGNIVGLGLISLQQFTGLVKLNPQTYYVNTVPVEYNIPLFIILNVATLLICLFVLIAPSYLISHIHPAKSMRYE</sequence>
<dbReference type="InterPro" id="IPR003838">
    <property type="entry name" value="ABC3_permease_C"/>
</dbReference>
<dbReference type="Proteomes" id="UP000004079">
    <property type="component" value="Unassembled WGS sequence"/>
</dbReference>
<evidence type="ECO:0000256" key="2">
    <source>
        <dbReference type="ARBA" id="ARBA00005236"/>
    </source>
</evidence>
<name>D1QQS8_9BACT</name>
<dbReference type="InterPro" id="IPR051447">
    <property type="entry name" value="Lipoprotein-release_system"/>
</dbReference>
<dbReference type="InterPro" id="IPR025857">
    <property type="entry name" value="MacB_PCD"/>
</dbReference>
<dbReference type="STRING" id="649760.HMPREF0971_01329"/>
<reference evidence="10 11" key="1">
    <citation type="submission" date="2009-11" db="EMBL/GenBank/DDBJ databases">
        <authorList>
            <person name="Weinstock G."/>
            <person name="Sodergren E."/>
            <person name="Clifton S."/>
            <person name="Fulton L."/>
            <person name="Fulton B."/>
            <person name="Courtney L."/>
            <person name="Fronick C."/>
            <person name="Harrison M."/>
            <person name="Strong C."/>
            <person name="Farmer C."/>
            <person name="Delahaunty K."/>
            <person name="Markovic C."/>
            <person name="Hall O."/>
            <person name="Minx P."/>
            <person name="Tomlinson C."/>
            <person name="Mitreva M."/>
            <person name="Nelson J."/>
            <person name="Hou S."/>
            <person name="Wollam A."/>
            <person name="Pepin K.H."/>
            <person name="Johnson M."/>
            <person name="Bhonagiri V."/>
            <person name="Nash W.E."/>
            <person name="Warren W."/>
            <person name="Chinwalla A."/>
            <person name="Mardis E.R."/>
            <person name="Wilson R.K."/>
        </authorList>
    </citation>
    <scope>NUCLEOTIDE SEQUENCE [LARGE SCALE GENOMIC DNA]</scope>
    <source>
        <strain evidence="10 11">F0302</strain>
    </source>
</reference>
<protein>
    <submittedName>
        <fullName evidence="10">Efflux ABC transporter, permease protein</fullName>
    </submittedName>
</protein>
<dbReference type="Pfam" id="PF02687">
    <property type="entry name" value="FtsX"/>
    <property type="match status" value="1"/>
</dbReference>
<evidence type="ECO:0000256" key="5">
    <source>
        <dbReference type="ARBA" id="ARBA00022989"/>
    </source>
</evidence>
<comment type="subcellular location">
    <subcellularLocation>
        <location evidence="1">Cell membrane</location>
        <topology evidence="1">Multi-pass membrane protein</topology>
    </subcellularLocation>
</comment>
<evidence type="ECO:0000256" key="6">
    <source>
        <dbReference type="ARBA" id="ARBA00023136"/>
    </source>
</evidence>
<dbReference type="Pfam" id="PF12704">
    <property type="entry name" value="MacB_PCD"/>
    <property type="match status" value="1"/>
</dbReference>
<keyword evidence="5 7" id="KW-1133">Transmembrane helix</keyword>
<feature type="domain" description="MacB-like periplasmic core" evidence="9">
    <location>
        <begin position="36"/>
        <end position="249"/>
    </location>
</feature>
<evidence type="ECO:0000313" key="11">
    <source>
        <dbReference type="Proteomes" id="UP000004079"/>
    </source>
</evidence>
<proteinExistence type="inferred from homology"/>
<dbReference type="GO" id="GO:0044874">
    <property type="term" value="P:lipoprotein localization to outer membrane"/>
    <property type="evidence" value="ECO:0007669"/>
    <property type="project" value="TreeGrafter"/>
</dbReference>
<dbReference type="PANTHER" id="PTHR30489">
    <property type="entry name" value="LIPOPROTEIN-RELEASING SYSTEM TRANSMEMBRANE PROTEIN LOLE"/>
    <property type="match status" value="1"/>
</dbReference>
<keyword evidence="3" id="KW-1003">Cell membrane</keyword>
<dbReference type="EMBL" id="ACUZ02000023">
    <property type="protein sequence ID" value="EFB32484.1"/>
    <property type="molecule type" value="Genomic_DNA"/>
</dbReference>
<dbReference type="HOGENOM" id="CLU_000604_8_2_10"/>
<evidence type="ECO:0000259" key="8">
    <source>
        <dbReference type="Pfam" id="PF02687"/>
    </source>
</evidence>
<feature type="transmembrane region" description="Helical" evidence="7">
    <location>
        <begin position="384"/>
        <end position="411"/>
    </location>
</feature>
<feature type="domain" description="ABC3 transporter permease C-terminal" evidence="8">
    <location>
        <begin position="291"/>
        <end position="416"/>
    </location>
</feature>
<keyword evidence="4 7" id="KW-0812">Transmembrane</keyword>
<comment type="caution">
    <text evidence="10">The sequence shown here is derived from an EMBL/GenBank/DDBJ whole genome shotgun (WGS) entry which is preliminary data.</text>
</comment>
<evidence type="ECO:0000259" key="9">
    <source>
        <dbReference type="Pfam" id="PF12704"/>
    </source>
</evidence>
<comment type="similarity">
    <text evidence="2">Belongs to the ABC-4 integral membrane protein family. LolC/E subfamily.</text>
</comment>
<keyword evidence="6 7" id="KW-0472">Membrane</keyword>